<dbReference type="PROSITE" id="PS00463">
    <property type="entry name" value="ZN2_CY6_FUNGAL_1"/>
    <property type="match status" value="1"/>
</dbReference>
<dbReference type="GO" id="GO:0003677">
    <property type="term" value="F:DNA binding"/>
    <property type="evidence" value="ECO:0007669"/>
    <property type="project" value="UniProtKB-KW"/>
</dbReference>
<evidence type="ECO:0000256" key="3">
    <source>
        <dbReference type="ARBA" id="ARBA00023015"/>
    </source>
</evidence>
<keyword evidence="10" id="KW-1185">Reference proteome</keyword>
<dbReference type="PANTHER" id="PTHR31001:SF90">
    <property type="entry name" value="CENTROMERE DNA-BINDING PROTEIN COMPLEX CBF3 SUBUNIT B"/>
    <property type="match status" value="1"/>
</dbReference>
<dbReference type="PROSITE" id="PS50048">
    <property type="entry name" value="ZN2_CY6_FUNGAL_2"/>
    <property type="match status" value="1"/>
</dbReference>
<keyword evidence="2" id="KW-0479">Metal-binding</keyword>
<dbReference type="EMBL" id="JAPQKO010000003">
    <property type="protein sequence ID" value="KAJ5171708.1"/>
    <property type="molecule type" value="Genomic_DNA"/>
</dbReference>
<evidence type="ECO:0000256" key="2">
    <source>
        <dbReference type="ARBA" id="ARBA00022723"/>
    </source>
</evidence>
<feature type="region of interest" description="Disordered" evidence="7">
    <location>
        <begin position="629"/>
        <end position="650"/>
    </location>
</feature>
<reference evidence="9" key="2">
    <citation type="journal article" date="2023" name="IMA Fungus">
        <title>Comparative genomic study of the Penicillium genus elucidates a diverse pangenome and 15 lateral gene transfer events.</title>
        <authorList>
            <person name="Petersen C."/>
            <person name="Sorensen T."/>
            <person name="Nielsen M.R."/>
            <person name="Sondergaard T.E."/>
            <person name="Sorensen J.L."/>
            <person name="Fitzpatrick D.A."/>
            <person name="Frisvad J.C."/>
            <person name="Nielsen K.L."/>
        </authorList>
    </citation>
    <scope>NUCLEOTIDE SEQUENCE</scope>
    <source>
        <strain evidence="9">IBT 21917</strain>
    </source>
</reference>
<protein>
    <recommendedName>
        <fullName evidence="8">Zn(2)-C6 fungal-type domain-containing protein</fullName>
    </recommendedName>
</protein>
<accession>A0A9W9I9Q7</accession>
<feature type="domain" description="Zn(2)-C6 fungal-type" evidence="8">
    <location>
        <begin position="18"/>
        <end position="47"/>
    </location>
</feature>
<dbReference type="InterPro" id="IPR007219">
    <property type="entry name" value="XnlR_reg_dom"/>
</dbReference>
<dbReference type="GO" id="GO:0005634">
    <property type="term" value="C:nucleus"/>
    <property type="evidence" value="ECO:0007669"/>
    <property type="project" value="UniProtKB-SubCell"/>
</dbReference>
<proteinExistence type="predicted"/>
<dbReference type="Gene3D" id="4.10.240.10">
    <property type="entry name" value="Zn(2)-C6 fungal-type DNA-binding domain"/>
    <property type="match status" value="1"/>
</dbReference>
<comment type="caution">
    <text evidence="9">The sequence shown here is derived from an EMBL/GenBank/DDBJ whole genome shotgun (WGS) entry which is preliminary data.</text>
</comment>
<evidence type="ECO:0000256" key="5">
    <source>
        <dbReference type="ARBA" id="ARBA00023163"/>
    </source>
</evidence>
<evidence type="ECO:0000256" key="1">
    <source>
        <dbReference type="ARBA" id="ARBA00004123"/>
    </source>
</evidence>
<evidence type="ECO:0000256" key="7">
    <source>
        <dbReference type="SAM" id="MobiDB-lite"/>
    </source>
</evidence>
<dbReference type="AlphaFoldDB" id="A0A9W9I9Q7"/>
<dbReference type="Pfam" id="PF04082">
    <property type="entry name" value="Fungal_trans"/>
    <property type="match status" value="1"/>
</dbReference>
<dbReference type="SMART" id="SM00066">
    <property type="entry name" value="GAL4"/>
    <property type="match status" value="1"/>
</dbReference>
<dbReference type="InterPro" id="IPR050613">
    <property type="entry name" value="Sec_Metabolite_Reg"/>
</dbReference>
<evidence type="ECO:0000259" key="8">
    <source>
        <dbReference type="PROSITE" id="PS50048"/>
    </source>
</evidence>
<evidence type="ECO:0000256" key="6">
    <source>
        <dbReference type="ARBA" id="ARBA00023242"/>
    </source>
</evidence>
<feature type="compositionally biased region" description="Polar residues" evidence="7">
    <location>
        <begin position="636"/>
        <end position="650"/>
    </location>
</feature>
<evidence type="ECO:0000256" key="4">
    <source>
        <dbReference type="ARBA" id="ARBA00023125"/>
    </source>
</evidence>
<keyword evidence="4" id="KW-0238">DNA-binding</keyword>
<keyword evidence="3" id="KW-0805">Transcription regulation</keyword>
<evidence type="ECO:0000313" key="10">
    <source>
        <dbReference type="Proteomes" id="UP001146351"/>
    </source>
</evidence>
<sequence>MGRVEKHPTGASRSRPVSCQFCRSRKLRCSRQFPCANCTSREISCQIDMPSVGSGSKIDETQDPLPGKFQHDVLARLSRLEELVMDRGEPTCATSNGRSSRPSCSPCLPLADQSSNIDVDWLEGEITYPGSTSSLLSYEIEFRTCPIKQALLSDLAFSRESSEKTLLTRCIWLPLHEESKRIVDKYLANITYIHHVVHIGAVRTMVDELYQNLKNSSPIKLGHVSLLLAILTSTTFFWTDRDKDTGMFSSTEEANGQATAWLKLTLDVLEYSRRTHSDSLEDIQAMVIVGFVICNVVGITSQVRYIFSMAISVARQLSLHRIDHPDNTGLDVPDPSSVRAEISRRVWWYLVATDWYVSWQLSQFSGSQRGTYTIYPQHMATNKPLNSNDQDLVEGMPPRNQPIDQPTSMSYCLQRIHLGELCREICDRFPFGLSEAGAIDYEQIRQIDRRMCDFARGLPEFFFLDYTPSELPASDPRTQPNIIIQRYVINSLIYTQRCRLHLPYLSRAATEPTFVYSREAALEAARMVILTERQVAKEKIPFVLARFKFSGGLHCMCMAIIVLLMDVCLNKSVPSEDDRGRKDEISYTLGILEEARGHSPFPEKLLESFYRVLRRHNILLTDAETRPTLRSRHDSCQSSNEPKNPSTTQNDCMEIEFNTAPLDPGLPALDEFWQTFDTGMDATTLDWDMLFSELDHPFISM</sequence>
<dbReference type="PANTHER" id="PTHR31001">
    <property type="entry name" value="UNCHARACTERIZED TRANSCRIPTIONAL REGULATORY PROTEIN"/>
    <property type="match status" value="1"/>
</dbReference>
<dbReference type="CDD" id="cd12148">
    <property type="entry name" value="fungal_TF_MHR"/>
    <property type="match status" value="1"/>
</dbReference>
<dbReference type="InterPro" id="IPR001138">
    <property type="entry name" value="Zn2Cys6_DnaBD"/>
</dbReference>
<organism evidence="9 10">
    <name type="scientific">Penicillium capsulatum</name>
    <dbReference type="NCBI Taxonomy" id="69766"/>
    <lineage>
        <taxon>Eukaryota</taxon>
        <taxon>Fungi</taxon>
        <taxon>Dikarya</taxon>
        <taxon>Ascomycota</taxon>
        <taxon>Pezizomycotina</taxon>
        <taxon>Eurotiomycetes</taxon>
        <taxon>Eurotiomycetidae</taxon>
        <taxon>Eurotiales</taxon>
        <taxon>Aspergillaceae</taxon>
        <taxon>Penicillium</taxon>
    </lineage>
</organism>
<dbReference type="OrthoDB" id="3014581at2759"/>
<gene>
    <name evidence="9" type="ORF">N7492_004301</name>
</gene>
<dbReference type="GO" id="GO:0000981">
    <property type="term" value="F:DNA-binding transcription factor activity, RNA polymerase II-specific"/>
    <property type="evidence" value="ECO:0007669"/>
    <property type="project" value="InterPro"/>
</dbReference>
<keyword evidence="6" id="KW-0539">Nucleus</keyword>
<comment type="subcellular location">
    <subcellularLocation>
        <location evidence="1">Nucleus</location>
    </subcellularLocation>
</comment>
<evidence type="ECO:0000313" key="9">
    <source>
        <dbReference type="EMBL" id="KAJ5171708.1"/>
    </source>
</evidence>
<dbReference type="GO" id="GO:0006351">
    <property type="term" value="P:DNA-templated transcription"/>
    <property type="evidence" value="ECO:0007669"/>
    <property type="project" value="InterPro"/>
</dbReference>
<dbReference type="Pfam" id="PF00172">
    <property type="entry name" value="Zn_clus"/>
    <property type="match status" value="1"/>
</dbReference>
<name>A0A9W9I9Q7_9EURO</name>
<dbReference type="SUPFAM" id="SSF57701">
    <property type="entry name" value="Zn2/Cys6 DNA-binding domain"/>
    <property type="match status" value="1"/>
</dbReference>
<dbReference type="InterPro" id="IPR036864">
    <property type="entry name" value="Zn2-C6_fun-type_DNA-bd_sf"/>
</dbReference>
<dbReference type="CDD" id="cd00067">
    <property type="entry name" value="GAL4"/>
    <property type="match status" value="1"/>
</dbReference>
<dbReference type="Proteomes" id="UP001146351">
    <property type="component" value="Unassembled WGS sequence"/>
</dbReference>
<reference evidence="9" key="1">
    <citation type="submission" date="2022-11" db="EMBL/GenBank/DDBJ databases">
        <authorList>
            <person name="Petersen C."/>
        </authorList>
    </citation>
    <scope>NUCLEOTIDE SEQUENCE</scope>
    <source>
        <strain evidence="9">IBT 21917</strain>
    </source>
</reference>
<dbReference type="GO" id="GO:0008270">
    <property type="term" value="F:zinc ion binding"/>
    <property type="evidence" value="ECO:0007669"/>
    <property type="project" value="InterPro"/>
</dbReference>
<keyword evidence="5" id="KW-0804">Transcription</keyword>